<gene>
    <name evidence="1" type="ORF">C8F04DRAFT_916280</name>
</gene>
<accession>A0AAD6SBG5</accession>
<evidence type="ECO:0000313" key="1">
    <source>
        <dbReference type="EMBL" id="KAJ7023898.1"/>
    </source>
</evidence>
<dbReference type="Proteomes" id="UP001218188">
    <property type="component" value="Unassembled WGS sequence"/>
</dbReference>
<dbReference type="GO" id="GO:0030126">
    <property type="term" value="C:COPI vesicle coat"/>
    <property type="evidence" value="ECO:0007669"/>
    <property type="project" value="TreeGrafter"/>
</dbReference>
<dbReference type="PANTHER" id="PTHR10635:SF0">
    <property type="entry name" value="COATOMER SUBUNIT BETA"/>
    <property type="match status" value="1"/>
</dbReference>
<comment type="caution">
    <text evidence="1">The sequence shown here is derived from an EMBL/GenBank/DDBJ whole genome shotgun (WGS) entry which is preliminary data.</text>
</comment>
<proteinExistence type="predicted"/>
<feature type="non-terminal residue" evidence="1">
    <location>
        <position position="1"/>
    </location>
</feature>
<organism evidence="1 2">
    <name type="scientific">Mycena alexandri</name>
    <dbReference type="NCBI Taxonomy" id="1745969"/>
    <lineage>
        <taxon>Eukaryota</taxon>
        <taxon>Fungi</taxon>
        <taxon>Dikarya</taxon>
        <taxon>Basidiomycota</taxon>
        <taxon>Agaricomycotina</taxon>
        <taxon>Agaricomycetes</taxon>
        <taxon>Agaricomycetidae</taxon>
        <taxon>Agaricales</taxon>
        <taxon>Marasmiineae</taxon>
        <taxon>Mycenaceae</taxon>
        <taxon>Mycena</taxon>
    </lineage>
</organism>
<dbReference type="GO" id="GO:0006886">
    <property type="term" value="P:intracellular protein transport"/>
    <property type="evidence" value="ECO:0007669"/>
    <property type="project" value="InterPro"/>
</dbReference>
<evidence type="ECO:0000313" key="2">
    <source>
        <dbReference type="Proteomes" id="UP001218188"/>
    </source>
</evidence>
<name>A0AAD6SBG5_9AGAR</name>
<dbReference type="GO" id="GO:0006888">
    <property type="term" value="P:endoplasmic reticulum to Golgi vesicle-mediated transport"/>
    <property type="evidence" value="ECO:0007669"/>
    <property type="project" value="TreeGrafter"/>
</dbReference>
<keyword evidence="2" id="KW-1185">Reference proteome</keyword>
<dbReference type="GO" id="GO:0006891">
    <property type="term" value="P:intra-Golgi vesicle-mediated transport"/>
    <property type="evidence" value="ECO:0007669"/>
    <property type="project" value="TreeGrafter"/>
</dbReference>
<sequence>EVCPKYNENGKLKQEMILVVCVILLALQHPTEYIRGATPVSLRTPGGLKLACIPPCRSCLKHYHIRKNTVFAAYAIYREFEHLAADSPELISTFLAAELDSTCKRDAFV</sequence>
<dbReference type="EMBL" id="JARJCM010000179">
    <property type="protein sequence ID" value="KAJ7023898.1"/>
    <property type="molecule type" value="Genomic_DNA"/>
</dbReference>
<dbReference type="InterPro" id="IPR016460">
    <property type="entry name" value="COPB1"/>
</dbReference>
<dbReference type="PANTHER" id="PTHR10635">
    <property type="entry name" value="COATOMER SUBUNIT BETA"/>
    <property type="match status" value="1"/>
</dbReference>
<reference evidence="1" key="1">
    <citation type="submission" date="2023-03" db="EMBL/GenBank/DDBJ databases">
        <title>Massive genome expansion in bonnet fungi (Mycena s.s.) driven by repeated elements and novel gene families across ecological guilds.</title>
        <authorList>
            <consortium name="Lawrence Berkeley National Laboratory"/>
            <person name="Harder C.B."/>
            <person name="Miyauchi S."/>
            <person name="Viragh M."/>
            <person name="Kuo A."/>
            <person name="Thoen E."/>
            <person name="Andreopoulos B."/>
            <person name="Lu D."/>
            <person name="Skrede I."/>
            <person name="Drula E."/>
            <person name="Henrissat B."/>
            <person name="Morin E."/>
            <person name="Kohler A."/>
            <person name="Barry K."/>
            <person name="LaButti K."/>
            <person name="Morin E."/>
            <person name="Salamov A."/>
            <person name="Lipzen A."/>
            <person name="Mereny Z."/>
            <person name="Hegedus B."/>
            <person name="Baldrian P."/>
            <person name="Stursova M."/>
            <person name="Weitz H."/>
            <person name="Taylor A."/>
            <person name="Grigoriev I.V."/>
            <person name="Nagy L.G."/>
            <person name="Martin F."/>
            <person name="Kauserud H."/>
        </authorList>
    </citation>
    <scope>NUCLEOTIDE SEQUENCE</scope>
    <source>
        <strain evidence="1">CBHHK200</strain>
    </source>
</reference>
<dbReference type="AlphaFoldDB" id="A0AAD6SBG5"/>
<feature type="non-terminal residue" evidence="1">
    <location>
        <position position="109"/>
    </location>
</feature>
<protein>
    <submittedName>
        <fullName evidence="1">Uncharacterized protein</fullName>
    </submittedName>
</protein>